<dbReference type="InterPro" id="IPR051405">
    <property type="entry name" value="phD/YefM_antitoxin"/>
</dbReference>
<comment type="caution">
    <text evidence="3">The sequence shown here is derived from an EMBL/GenBank/DDBJ whole genome shotgun (WGS) entry which is preliminary data.</text>
</comment>
<keyword evidence="4" id="KW-1185">Reference proteome</keyword>
<dbReference type="PANTHER" id="PTHR33713:SF6">
    <property type="entry name" value="ANTITOXIN YEFM"/>
    <property type="match status" value="1"/>
</dbReference>
<dbReference type="Pfam" id="PF02604">
    <property type="entry name" value="PhdYeFM_antitox"/>
    <property type="match status" value="1"/>
</dbReference>
<dbReference type="Gene3D" id="1.10.1220.170">
    <property type="match status" value="1"/>
</dbReference>
<dbReference type="InterPro" id="IPR006442">
    <property type="entry name" value="Antitoxin_Phd/YefM"/>
</dbReference>
<comment type="similarity">
    <text evidence="1 2">Belongs to the phD/YefM antitoxin family.</text>
</comment>
<accession>W4L2W4</accession>
<sequence length="97" mass="10758">MAIETTYTELRAKLATLWDLAVEDRETVIIHRRGKDSVALIALEELSGLLETAHLLCLPRNAERLLAALEQARRGEGKVMSVESLRESVGLSDDEEA</sequence>
<reference evidence="3 4" key="1">
    <citation type="journal article" date="2014" name="Nature">
        <title>An environmental bacterial taxon with a large and distinct metabolic repertoire.</title>
        <authorList>
            <person name="Wilson M.C."/>
            <person name="Mori T."/>
            <person name="Ruckert C."/>
            <person name="Uria A.R."/>
            <person name="Helf M.J."/>
            <person name="Takada K."/>
            <person name="Gernert C."/>
            <person name="Steffens U.A."/>
            <person name="Heycke N."/>
            <person name="Schmitt S."/>
            <person name="Rinke C."/>
            <person name="Helfrich E.J."/>
            <person name="Brachmann A.O."/>
            <person name="Gurgui C."/>
            <person name="Wakimoto T."/>
            <person name="Kracht M."/>
            <person name="Crusemann M."/>
            <person name="Hentschel U."/>
            <person name="Abe I."/>
            <person name="Matsunaga S."/>
            <person name="Kalinowski J."/>
            <person name="Takeyama H."/>
            <person name="Piel J."/>
        </authorList>
    </citation>
    <scope>NUCLEOTIDE SEQUENCE [LARGE SCALE GENOMIC DNA]</scope>
    <source>
        <strain evidence="4">TSY2</strain>
    </source>
</reference>
<organism evidence="3 4">
    <name type="scientific">Candidatus Entotheonella gemina</name>
    <dbReference type="NCBI Taxonomy" id="1429439"/>
    <lineage>
        <taxon>Bacteria</taxon>
        <taxon>Pseudomonadati</taxon>
        <taxon>Nitrospinota/Tectimicrobiota group</taxon>
        <taxon>Candidatus Tectimicrobiota</taxon>
        <taxon>Candidatus Entotheonellia</taxon>
        <taxon>Candidatus Entotheonellales</taxon>
        <taxon>Candidatus Entotheonellaceae</taxon>
        <taxon>Candidatus Entotheonella</taxon>
    </lineage>
</organism>
<dbReference type="PANTHER" id="PTHR33713">
    <property type="entry name" value="ANTITOXIN YAFN-RELATED"/>
    <property type="match status" value="1"/>
</dbReference>
<dbReference type="InterPro" id="IPR036165">
    <property type="entry name" value="YefM-like_sf"/>
</dbReference>
<evidence type="ECO:0000256" key="2">
    <source>
        <dbReference type="RuleBase" id="RU362080"/>
    </source>
</evidence>
<name>W4L2W4_9BACT</name>
<evidence type="ECO:0000313" key="3">
    <source>
        <dbReference type="EMBL" id="ETW92010.1"/>
    </source>
</evidence>
<proteinExistence type="inferred from homology"/>
<dbReference type="EMBL" id="AZHX01003169">
    <property type="protein sequence ID" value="ETW92010.1"/>
    <property type="molecule type" value="Genomic_DNA"/>
</dbReference>
<evidence type="ECO:0000256" key="1">
    <source>
        <dbReference type="ARBA" id="ARBA00009981"/>
    </source>
</evidence>
<dbReference type="HOGENOM" id="CLU_155837_3_0_7"/>
<gene>
    <name evidence="3" type="ORF">ETSY2_54915</name>
</gene>
<dbReference type="Proteomes" id="UP000019140">
    <property type="component" value="Unassembled WGS sequence"/>
</dbReference>
<dbReference type="Gene3D" id="3.40.1620.10">
    <property type="entry name" value="YefM-like domain"/>
    <property type="match status" value="1"/>
</dbReference>
<comment type="function">
    <text evidence="2">Antitoxin component of a type II toxin-antitoxin (TA) system.</text>
</comment>
<evidence type="ECO:0000313" key="4">
    <source>
        <dbReference type="Proteomes" id="UP000019140"/>
    </source>
</evidence>
<dbReference type="SUPFAM" id="SSF143120">
    <property type="entry name" value="YefM-like"/>
    <property type="match status" value="1"/>
</dbReference>
<dbReference type="AlphaFoldDB" id="W4L2W4"/>
<protein>
    <recommendedName>
        <fullName evidence="2">Antitoxin</fullName>
    </recommendedName>
</protein>